<evidence type="ECO:0000313" key="1">
    <source>
        <dbReference type="EMBL" id="PWN54004.1"/>
    </source>
</evidence>
<protein>
    <submittedName>
        <fullName evidence="1">Uncharacterized protein</fullName>
    </submittedName>
</protein>
<dbReference type="Proteomes" id="UP000245626">
    <property type="component" value="Unassembled WGS sequence"/>
</dbReference>
<accession>A0ACD0P7I5</accession>
<proteinExistence type="predicted"/>
<gene>
    <name evidence="1" type="ORF">IE53DRAFT_383434</name>
</gene>
<sequence>MIHGSLPTSACESGRSSVSASSSDLPIALVRALTGQSRPLDSRLSNNVMAGALSIRLLQCFFATAHMHVPVVDFYQFSHTFNAANGDPRIMSVMNNGGDLEEGIPSAVPKGHGLGDIQWPGTKISKIGNPGSSEALVAAMHAWAALFTDAPIAFGSEAARLGLPGVPSSDRFTTLSETIGADAVGTTGGGAKRTSVRRPKRKQGVACDTCRLRRVRCDLTERPQGTGCSRCEDKRIVCTDEYIQAKLKKAQLSGKKPDAECKVAATAAEPCSSSSSSAPELLSWPNGSTSTKRSSGSSSSGEQRWDSRESLSRIYRTDDKDYSLRWGRARKAFCQQLLDHALALAHKHDLLTKPSLEAIQVLSLLAPLLELEDPKHAMVLQSAACSHLMELKLETKYRVDENDRQDVEKLLTRMQHRRVYFSAWCRDAISAGMTRREPFFRHERAIEVQSSGGGGGGGGGGGDGRGHGSSPSASREDKAKDGSHGRKLEAKAITSGGSDPGASDVALSGEMGLTFTIMALMQVGALSRFVAKHIDNVRGFQPAEPSWQKPARFALKPPTEQPRFSPRPSGSEIRKLEKACTAVWQSIDSLLLFFDRCIVTARENMENLHPFQPLGWIASTRICGSLLNLIIFRVIAERYRTNAAYISAMTEANAAVAARGGGGGGGGEVDGRGRRSTMLLSDEDVTVARNLRNLFEKSKSKTLTSCRKTARLIEYLLPRGTFVTGGIVLRQIFPIAQFLAKMPCEQGVGGGGVADTTLLIRQGNDHQSRGGLDASHANRASPPPFPTPPPIPSSHNPNNETPSRVDEGRRGTSTVDFVDPRRLSQTQPTTHSSYLLTDPNEAREEVERSWSQSDDEEEEEEEEDQVLEGQAEHKDQPIIPVALFHSAQLGPFDQRAKRREVSSCTQAIVQMGFAYDSVAREIEAIDEIMKSNPSS</sequence>
<reference evidence="1 2" key="1">
    <citation type="journal article" date="2018" name="Mol. Biol. Evol.">
        <title>Broad Genomic Sampling Reveals a Smut Pathogenic Ancestry of the Fungal Clade Ustilaginomycotina.</title>
        <authorList>
            <person name="Kijpornyongpan T."/>
            <person name="Mondo S.J."/>
            <person name="Barry K."/>
            <person name="Sandor L."/>
            <person name="Lee J."/>
            <person name="Lipzen A."/>
            <person name="Pangilinan J."/>
            <person name="LaButti K."/>
            <person name="Hainaut M."/>
            <person name="Henrissat B."/>
            <person name="Grigoriev I.V."/>
            <person name="Spatafora J.W."/>
            <person name="Aime M.C."/>
        </authorList>
    </citation>
    <scope>NUCLEOTIDE SEQUENCE [LARGE SCALE GENOMIC DNA]</scope>
    <source>
        <strain evidence="1 2">SA 807</strain>
    </source>
</reference>
<evidence type="ECO:0000313" key="2">
    <source>
        <dbReference type="Proteomes" id="UP000245626"/>
    </source>
</evidence>
<organism evidence="1 2">
    <name type="scientific">Violaceomyces palustris</name>
    <dbReference type="NCBI Taxonomy" id="1673888"/>
    <lineage>
        <taxon>Eukaryota</taxon>
        <taxon>Fungi</taxon>
        <taxon>Dikarya</taxon>
        <taxon>Basidiomycota</taxon>
        <taxon>Ustilaginomycotina</taxon>
        <taxon>Ustilaginomycetes</taxon>
        <taxon>Violaceomycetales</taxon>
        <taxon>Violaceomycetaceae</taxon>
        <taxon>Violaceomyces</taxon>
    </lineage>
</organism>
<name>A0ACD0P7I5_9BASI</name>
<keyword evidence="2" id="KW-1185">Reference proteome</keyword>
<dbReference type="EMBL" id="KZ819700">
    <property type="protein sequence ID" value="PWN54004.1"/>
    <property type="molecule type" value="Genomic_DNA"/>
</dbReference>